<name>A0A5C4LKU7_9HYPH</name>
<proteinExistence type="predicted"/>
<gene>
    <name evidence="2" type="ORF">FF100_15380</name>
</gene>
<sequence>MRQSPELRPGACDRRPQERECGCLNGVSPISDGWHRHVSLVMLVFAVLARVRQRADGPPQEPGEGPSSPMPWSLQEIRPVATRLAQRCIEPPLVVAWSSWLRAHRAATRQAYLRRRRQL</sequence>
<comment type="caution">
    <text evidence="2">The sequence shown here is derived from an EMBL/GenBank/DDBJ whole genome shotgun (WGS) entry which is preliminary data.</text>
</comment>
<feature type="compositionally biased region" description="Low complexity" evidence="1">
    <location>
        <begin position="62"/>
        <end position="71"/>
    </location>
</feature>
<dbReference type="Proteomes" id="UP000305267">
    <property type="component" value="Unassembled WGS sequence"/>
</dbReference>
<evidence type="ECO:0000313" key="2">
    <source>
        <dbReference type="EMBL" id="TNC12997.1"/>
    </source>
</evidence>
<dbReference type="EMBL" id="VDDA01000005">
    <property type="protein sequence ID" value="TNC12997.1"/>
    <property type="molecule type" value="Genomic_DNA"/>
</dbReference>
<evidence type="ECO:0000313" key="3">
    <source>
        <dbReference type="Proteomes" id="UP000305267"/>
    </source>
</evidence>
<dbReference type="AlphaFoldDB" id="A0A5C4LKU7"/>
<keyword evidence="3" id="KW-1185">Reference proteome</keyword>
<reference evidence="2 3" key="1">
    <citation type="submission" date="2019-06" db="EMBL/GenBank/DDBJ databases">
        <title>Genome of Methylobacterium sp. 17Sr1-39.</title>
        <authorList>
            <person name="Seo T."/>
        </authorList>
    </citation>
    <scope>NUCLEOTIDE SEQUENCE [LARGE SCALE GENOMIC DNA]</scope>
    <source>
        <strain evidence="2 3">17Sr1-39</strain>
    </source>
</reference>
<organism evidence="2 3">
    <name type="scientific">Methylobacterium terricola</name>
    <dbReference type="NCBI Taxonomy" id="2583531"/>
    <lineage>
        <taxon>Bacteria</taxon>
        <taxon>Pseudomonadati</taxon>
        <taxon>Pseudomonadota</taxon>
        <taxon>Alphaproteobacteria</taxon>
        <taxon>Hyphomicrobiales</taxon>
        <taxon>Methylobacteriaceae</taxon>
        <taxon>Methylobacterium</taxon>
    </lineage>
</organism>
<evidence type="ECO:0000256" key="1">
    <source>
        <dbReference type="SAM" id="MobiDB-lite"/>
    </source>
</evidence>
<accession>A0A5C4LKU7</accession>
<dbReference type="OrthoDB" id="58308at119045"/>
<feature type="region of interest" description="Disordered" evidence="1">
    <location>
        <begin position="54"/>
        <end position="73"/>
    </location>
</feature>
<protein>
    <submittedName>
        <fullName evidence="2">Uncharacterized protein</fullName>
    </submittedName>
</protein>